<keyword evidence="4" id="KW-0175">Coiled coil</keyword>
<organism evidence="6 7">
    <name type="scientific">Funneliformis geosporum</name>
    <dbReference type="NCBI Taxonomy" id="1117311"/>
    <lineage>
        <taxon>Eukaryota</taxon>
        <taxon>Fungi</taxon>
        <taxon>Fungi incertae sedis</taxon>
        <taxon>Mucoromycota</taxon>
        <taxon>Glomeromycotina</taxon>
        <taxon>Glomeromycetes</taxon>
        <taxon>Glomerales</taxon>
        <taxon>Glomeraceae</taxon>
        <taxon>Funneliformis</taxon>
    </lineage>
</organism>
<evidence type="ECO:0000256" key="1">
    <source>
        <dbReference type="ARBA" id="ARBA00022741"/>
    </source>
</evidence>
<name>A0A9W4WSC1_9GLOM</name>
<evidence type="ECO:0000256" key="3">
    <source>
        <dbReference type="PROSITE-ProRule" id="PRU01052"/>
    </source>
</evidence>
<evidence type="ECO:0000313" key="6">
    <source>
        <dbReference type="EMBL" id="CAI2183187.1"/>
    </source>
</evidence>
<dbReference type="GO" id="GO:0005525">
    <property type="term" value="F:GTP binding"/>
    <property type="evidence" value="ECO:0007669"/>
    <property type="project" value="UniProtKB-KW"/>
</dbReference>
<dbReference type="Proteomes" id="UP001153678">
    <property type="component" value="Unassembled WGS sequence"/>
</dbReference>
<dbReference type="PANTHER" id="PTHR10751">
    <property type="entry name" value="GUANYLATE BINDING PROTEIN"/>
    <property type="match status" value="1"/>
</dbReference>
<evidence type="ECO:0000256" key="4">
    <source>
        <dbReference type="SAM" id="Coils"/>
    </source>
</evidence>
<keyword evidence="7" id="KW-1185">Reference proteome</keyword>
<dbReference type="OrthoDB" id="8954335at2759"/>
<keyword evidence="1" id="KW-0547">Nucleotide-binding</keyword>
<dbReference type="InterPro" id="IPR015894">
    <property type="entry name" value="Guanylate-bd_N"/>
</dbReference>
<reference evidence="6" key="1">
    <citation type="submission" date="2022-08" db="EMBL/GenBank/DDBJ databases">
        <authorList>
            <person name="Kallberg Y."/>
            <person name="Tangrot J."/>
            <person name="Rosling A."/>
        </authorList>
    </citation>
    <scope>NUCLEOTIDE SEQUENCE</scope>
    <source>
        <strain evidence="6">Wild A</strain>
    </source>
</reference>
<sequence>GKPIQLLKYVENSDKRGEIILNEEALDIIRKIDEPVSIIAVVGSYRKGKSWFANVLHGRCDGFELGSKTEGCTRGIYMWNKPFDHKGNITIVLDCEGIDDPKQSQQWATKLFILCLSISSTFIYNLNGVISRNHIGKLFLMTDLTKYIIQPESKFLPRLVVLLRDFMLVNPGNFNDYFINKLKDVDEGAAEGIKKYFSDFDVFGIPMPTSKRAILQNMDKASTEDLEPEFVSEVIMAVESILSSSTPKYIESSKMTGLSFVKFLQNCVEKFNDTSDSNVQMSILNEYESVIKYITQQTIDYCIQKYTTTMKLKIQDLLNDPKRQQIKVINWKEFNDIHMEVFEQVRKEFFKRIIGNADHIRKNEIEYNKFINEKFEEFRKSNSVTLYEYNMELAKKLWDCHVKVGLAADNFFKTKEEFNDAIEIFEREMSNTLMADCQETDMIKAEFKNEYQVAINQLNLWNVLNNKLTSQLKKTQKAKQQILEFTARKKEMEIKFDNLKRECEQVSQEYCNKFNEMEDNIRQQNIANNGILDQIKVEHESTLAIIKVNMKKR</sequence>
<accession>A0A9W4WSC1</accession>
<feature type="domain" description="GB1/RHD3-type G" evidence="5">
    <location>
        <begin position="33"/>
        <end position="251"/>
    </location>
</feature>
<proteinExistence type="inferred from homology"/>
<dbReference type="Pfam" id="PF02263">
    <property type="entry name" value="GBP"/>
    <property type="match status" value="1"/>
</dbReference>
<evidence type="ECO:0000259" key="5">
    <source>
        <dbReference type="PROSITE" id="PS51715"/>
    </source>
</evidence>
<dbReference type="SUPFAM" id="SSF52540">
    <property type="entry name" value="P-loop containing nucleoside triphosphate hydrolases"/>
    <property type="match status" value="1"/>
</dbReference>
<comment type="caution">
    <text evidence="6">The sequence shown here is derived from an EMBL/GenBank/DDBJ whole genome shotgun (WGS) entry which is preliminary data.</text>
</comment>
<protein>
    <submittedName>
        <fullName evidence="6">5288_t:CDS:1</fullName>
    </submittedName>
</protein>
<dbReference type="PROSITE" id="PS51715">
    <property type="entry name" value="G_GB1_RHD3"/>
    <property type="match status" value="1"/>
</dbReference>
<dbReference type="EMBL" id="CAMKVN010002963">
    <property type="protein sequence ID" value="CAI2183187.1"/>
    <property type="molecule type" value="Genomic_DNA"/>
</dbReference>
<evidence type="ECO:0000313" key="7">
    <source>
        <dbReference type="Proteomes" id="UP001153678"/>
    </source>
</evidence>
<comment type="similarity">
    <text evidence="3">Belongs to the TRAFAC class dynamin-like GTPase superfamily. GB1/RHD3 GTPase family.</text>
</comment>
<dbReference type="Gene3D" id="3.40.50.300">
    <property type="entry name" value="P-loop containing nucleotide triphosphate hydrolases"/>
    <property type="match status" value="1"/>
</dbReference>
<evidence type="ECO:0000256" key="2">
    <source>
        <dbReference type="ARBA" id="ARBA00023134"/>
    </source>
</evidence>
<dbReference type="InterPro" id="IPR030386">
    <property type="entry name" value="G_GB1_RHD3_dom"/>
</dbReference>
<gene>
    <name evidence="6" type="ORF">FWILDA_LOCUS10953</name>
</gene>
<keyword evidence="2" id="KW-0342">GTP-binding</keyword>
<dbReference type="AlphaFoldDB" id="A0A9W4WSC1"/>
<feature type="coiled-coil region" evidence="4">
    <location>
        <begin position="475"/>
        <end position="509"/>
    </location>
</feature>
<feature type="non-terminal residue" evidence="6">
    <location>
        <position position="1"/>
    </location>
</feature>
<dbReference type="GO" id="GO:0003924">
    <property type="term" value="F:GTPase activity"/>
    <property type="evidence" value="ECO:0007669"/>
    <property type="project" value="InterPro"/>
</dbReference>
<dbReference type="InterPro" id="IPR027417">
    <property type="entry name" value="P-loop_NTPase"/>
</dbReference>